<comment type="caution">
    <text evidence="1">The sequence shown here is derived from an EMBL/GenBank/DDBJ whole genome shotgun (WGS) entry which is preliminary data.</text>
</comment>
<accession>A0AA36DPM9</accession>
<protein>
    <submittedName>
        <fullName evidence="1">Uncharacterized protein</fullName>
    </submittedName>
</protein>
<name>A0AA36DPM9_CYLNA</name>
<evidence type="ECO:0000313" key="1">
    <source>
        <dbReference type="EMBL" id="CAJ0590353.1"/>
    </source>
</evidence>
<gene>
    <name evidence="1" type="ORF">CYNAS_LOCUS2336</name>
</gene>
<keyword evidence="2" id="KW-1185">Reference proteome</keyword>
<organism evidence="1 2">
    <name type="scientific">Cylicocyclus nassatus</name>
    <name type="common">Nematode worm</name>
    <dbReference type="NCBI Taxonomy" id="53992"/>
    <lineage>
        <taxon>Eukaryota</taxon>
        <taxon>Metazoa</taxon>
        <taxon>Ecdysozoa</taxon>
        <taxon>Nematoda</taxon>
        <taxon>Chromadorea</taxon>
        <taxon>Rhabditida</taxon>
        <taxon>Rhabditina</taxon>
        <taxon>Rhabditomorpha</taxon>
        <taxon>Strongyloidea</taxon>
        <taxon>Strongylidae</taxon>
        <taxon>Cylicocyclus</taxon>
    </lineage>
</organism>
<dbReference type="Proteomes" id="UP001176961">
    <property type="component" value="Unassembled WGS sequence"/>
</dbReference>
<sequence length="69" mass="7577">MSMSRRNLVTGSPNAGEIHSGGIMMTLKIQHRNTKLFKEYECDLENYAANVAGGGSPPSDIIDLSYPYK</sequence>
<dbReference type="EMBL" id="CATQJL010000001">
    <property type="protein sequence ID" value="CAJ0590353.1"/>
    <property type="molecule type" value="Genomic_DNA"/>
</dbReference>
<dbReference type="AlphaFoldDB" id="A0AA36DPM9"/>
<proteinExistence type="predicted"/>
<evidence type="ECO:0000313" key="2">
    <source>
        <dbReference type="Proteomes" id="UP001176961"/>
    </source>
</evidence>
<reference evidence="1" key="1">
    <citation type="submission" date="2023-07" db="EMBL/GenBank/DDBJ databases">
        <authorList>
            <consortium name="CYATHOMIX"/>
        </authorList>
    </citation>
    <scope>NUCLEOTIDE SEQUENCE</scope>
    <source>
        <strain evidence="1">N/A</strain>
    </source>
</reference>